<evidence type="ECO:0000313" key="2">
    <source>
        <dbReference type="EMBL" id="PRP84168.1"/>
    </source>
</evidence>
<dbReference type="Proteomes" id="UP000241769">
    <property type="component" value="Unassembled WGS sequence"/>
</dbReference>
<dbReference type="EMBL" id="MDYQ01000068">
    <property type="protein sequence ID" value="PRP84168.1"/>
    <property type="molecule type" value="Genomic_DNA"/>
</dbReference>
<feature type="compositionally biased region" description="Basic and acidic residues" evidence="1">
    <location>
        <begin position="313"/>
        <end position="324"/>
    </location>
</feature>
<feature type="compositionally biased region" description="Low complexity" evidence="1">
    <location>
        <begin position="297"/>
        <end position="309"/>
    </location>
</feature>
<proteinExistence type="predicted"/>
<feature type="region of interest" description="Disordered" evidence="1">
    <location>
        <begin position="295"/>
        <end position="324"/>
    </location>
</feature>
<comment type="caution">
    <text evidence="2">The sequence shown here is derived from an EMBL/GenBank/DDBJ whole genome shotgun (WGS) entry which is preliminary data.</text>
</comment>
<dbReference type="InParanoid" id="A0A2P6NJM7"/>
<evidence type="ECO:0000313" key="3">
    <source>
        <dbReference type="Proteomes" id="UP000241769"/>
    </source>
</evidence>
<accession>A0A2P6NJM7</accession>
<gene>
    <name evidence="2" type="ORF">PROFUN_08368</name>
</gene>
<organism evidence="2 3">
    <name type="scientific">Planoprotostelium fungivorum</name>
    <dbReference type="NCBI Taxonomy" id="1890364"/>
    <lineage>
        <taxon>Eukaryota</taxon>
        <taxon>Amoebozoa</taxon>
        <taxon>Evosea</taxon>
        <taxon>Variosea</taxon>
        <taxon>Cavosteliida</taxon>
        <taxon>Cavosteliaceae</taxon>
        <taxon>Planoprotostelium</taxon>
    </lineage>
</organism>
<sequence length="324" mass="37093">MLSPFSFQIDPRSKSQNINRDSLMLMSTLIDFDCTERTWRCMAELISPLSNKIKQRYTLKKREKRFSKRSMTYTNLYGYQTVSNSSRFASKLSNGHNVTVVVQPIFNTSSKRAASSLDNNVSTRSGITVGYPVNDWKVYLTANKNNVVTVGSTSDLKKTVQILRSGMKRQFQFYQSNCDYRVIAVVSGFRTKTEATNFEGAVRNPNERMIKRERKGQFWGEEIGEDPQIGVLKPRNDDVQSFEAQFGSSVTLPEDEARGSYRRRLFYFGWVYCRYLSKGENLTLDYWNGWRPDTKKSSMTTSTSSPTPSLGDVTKETPKLDALE</sequence>
<protein>
    <submittedName>
        <fullName evidence="2">Uncharacterized protein</fullName>
    </submittedName>
</protein>
<name>A0A2P6NJM7_9EUKA</name>
<reference evidence="2 3" key="1">
    <citation type="journal article" date="2018" name="Genome Biol. Evol.">
        <title>Multiple Roots of Fruiting Body Formation in Amoebozoa.</title>
        <authorList>
            <person name="Hillmann F."/>
            <person name="Forbes G."/>
            <person name="Novohradska S."/>
            <person name="Ferling I."/>
            <person name="Riege K."/>
            <person name="Groth M."/>
            <person name="Westermann M."/>
            <person name="Marz M."/>
            <person name="Spaller T."/>
            <person name="Winckler T."/>
            <person name="Schaap P."/>
            <person name="Glockner G."/>
        </authorList>
    </citation>
    <scope>NUCLEOTIDE SEQUENCE [LARGE SCALE GENOMIC DNA]</scope>
    <source>
        <strain evidence="2 3">Jena</strain>
    </source>
</reference>
<dbReference type="AlphaFoldDB" id="A0A2P6NJM7"/>
<keyword evidence="3" id="KW-1185">Reference proteome</keyword>
<evidence type="ECO:0000256" key="1">
    <source>
        <dbReference type="SAM" id="MobiDB-lite"/>
    </source>
</evidence>